<dbReference type="AlphaFoldDB" id="A0A2D2CW77"/>
<accession>A0A2D2CW77</accession>
<reference evidence="3" key="1">
    <citation type="submission" date="2017-10" db="EMBL/GenBank/DDBJ databases">
        <title>Completed PacBio SMRT sequence of Methylosinus trichosporium OB3b reveals presence of a third large plasmid.</title>
        <authorList>
            <person name="Charles T.C."/>
            <person name="Lynch M.D.J."/>
            <person name="Heil J.R."/>
            <person name="Cheng J."/>
        </authorList>
    </citation>
    <scope>NUCLEOTIDE SEQUENCE [LARGE SCALE GENOMIC DNA]</scope>
    <source>
        <strain evidence="3">OB3b</strain>
    </source>
</reference>
<proteinExistence type="predicted"/>
<dbReference type="InterPro" id="IPR013216">
    <property type="entry name" value="Methyltransf_11"/>
</dbReference>
<dbReference type="STRING" id="595536.GCA_000178815_04484"/>
<keyword evidence="2" id="KW-0489">Methyltransferase</keyword>
<evidence type="ECO:0000313" key="3">
    <source>
        <dbReference type="Proteomes" id="UP000230709"/>
    </source>
</evidence>
<gene>
    <name evidence="2" type="ORF">CQW49_03380</name>
</gene>
<sequence length="302" mass="32508">MGIGMSEHDSTRPHSSEYFGEERNFFWNADFLDLMAARLALSRVRRAADIGCGVGHWSALLLPRLAHGATLVGVDSEPRHIAGYLERFEALGAAERVTAVTADARRLPLPDGAFDLCACQTLLLHLPDPEAALAEMIRVTAPGGLVLCAEPNNLVARLPFGGGMHSDSPERLVLLAEFAFRQVLGRARLGKGAEYVGEMLPGLFARLGLEEVKVWLSDKAHPSVPPFSSPGEIAHAAAWERWRNEGVGPYDREETRANVLAGGGSETFFDAAWGAFLDETPPADASAAGGVLLYVVAGRKRE</sequence>
<keyword evidence="3" id="KW-1185">Reference proteome</keyword>
<dbReference type="Proteomes" id="UP000230709">
    <property type="component" value="Chromosome"/>
</dbReference>
<protein>
    <submittedName>
        <fullName evidence="2">SAM-dependent methyltransferase</fullName>
    </submittedName>
</protein>
<dbReference type="PANTHER" id="PTHR43591">
    <property type="entry name" value="METHYLTRANSFERASE"/>
    <property type="match status" value="1"/>
</dbReference>
<feature type="domain" description="Methyltransferase type 11" evidence="1">
    <location>
        <begin position="49"/>
        <end position="148"/>
    </location>
</feature>
<dbReference type="SUPFAM" id="SSF53335">
    <property type="entry name" value="S-adenosyl-L-methionine-dependent methyltransferases"/>
    <property type="match status" value="1"/>
</dbReference>
<dbReference type="InterPro" id="IPR029063">
    <property type="entry name" value="SAM-dependent_MTases_sf"/>
</dbReference>
<dbReference type="Gene3D" id="3.40.50.150">
    <property type="entry name" value="Vaccinia Virus protein VP39"/>
    <property type="match status" value="1"/>
</dbReference>
<keyword evidence="2" id="KW-0808">Transferase</keyword>
<evidence type="ECO:0000313" key="2">
    <source>
        <dbReference type="EMBL" id="ATQ67032.1"/>
    </source>
</evidence>
<dbReference type="EMBL" id="CP023737">
    <property type="protein sequence ID" value="ATQ67032.1"/>
    <property type="molecule type" value="Genomic_DNA"/>
</dbReference>
<dbReference type="GO" id="GO:0032259">
    <property type="term" value="P:methylation"/>
    <property type="evidence" value="ECO:0007669"/>
    <property type="project" value="UniProtKB-KW"/>
</dbReference>
<organism evidence="2 3">
    <name type="scientific">Methylosinus trichosporium (strain ATCC 35070 / NCIMB 11131 / UNIQEM 75 / OB3b)</name>
    <dbReference type="NCBI Taxonomy" id="595536"/>
    <lineage>
        <taxon>Bacteria</taxon>
        <taxon>Pseudomonadati</taxon>
        <taxon>Pseudomonadota</taxon>
        <taxon>Alphaproteobacteria</taxon>
        <taxon>Hyphomicrobiales</taxon>
        <taxon>Methylocystaceae</taxon>
        <taxon>Methylosinus</taxon>
    </lineage>
</organism>
<dbReference type="Pfam" id="PF08241">
    <property type="entry name" value="Methyltransf_11"/>
    <property type="match status" value="1"/>
</dbReference>
<evidence type="ECO:0000259" key="1">
    <source>
        <dbReference type="Pfam" id="PF08241"/>
    </source>
</evidence>
<dbReference type="GO" id="GO:0008757">
    <property type="term" value="F:S-adenosylmethionine-dependent methyltransferase activity"/>
    <property type="evidence" value="ECO:0007669"/>
    <property type="project" value="InterPro"/>
</dbReference>
<dbReference type="KEGG" id="mtw:CQW49_03380"/>
<name>A0A2D2CW77_METT3</name>
<dbReference type="CDD" id="cd02440">
    <property type="entry name" value="AdoMet_MTases"/>
    <property type="match status" value="1"/>
</dbReference>